<dbReference type="GO" id="GO:0019068">
    <property type="term" value="P:virion assembly"/>
    <property type="evidence" value="ECO:0007669"/>
    <property type="project" value="InterPro"/>
</dbReference>
<reference evidence="2 3" key="1">
    <citation type="submission" date="2017-09" db="EMBL/GenBank/DDBJ databases">
        <title>The diverse metabolic capabilities of V. boronicumulans make it an excellent choice for continued studies on novel biodegradation.</title>
        <authorList>
            <person name="Sun S."/>
        </authorList>
    </citation>
    <scope>NUCLEOTIDE SEQUENCE [LARGE SCALE GENOMIC DNA]</scope>
    <source>
        <strain evidence="2 3">J1</strain>
    </source>
</reference>
<evidence type="ECO:0000313" key="3">
    <source>
        <dbReference type="Proteomes" id="UP000217154"/>
    </source>
</evidence>
<dbReference type="NCBIfam" id="TIGR01539">
    <property type="entry name" value="portal_lambda"/>
    <property type="match status" value="1"/>
</dbReference>
<dbReference type="InterPro" id="IPR006429">
    <property type="entry name" value="Phage_lambda_portal"/>
</dbReference>
<accession>A0A250DTM1</accession>
<evidence type="ECO:0000313" key="2">
    <source>
        <dbReference type="EMBL" id="ATA57716.1"/>
    </source>
</evidence>
<dbReference type="GO" id="GO:0005198">
    <property type="term" value="F:structural molecule activity"/>
    <property type="evidence" value="ECO:0007669"/>
    <property type="project" value="InterPro"/>
</dbReference>
<name>A0A250DTM1_9BURK</name>
<evidence type="ECO:0000256" key="1">
    <source>
        <dbReference type="SAM" id="MobiDB-lite"/>
    </source>
</evidence>
<organism evidence="2 3">
    <name type="scientific">Variovorax boronicumulans</name>
    <dbReference type="NCBI Taxonomy" id="436515"/>
    <lineage>
        <taxon>Bacteria</taxon>
        <taxon>Pseudomonadati</taxon>
        <taxon>Pseudomonadota</taxon>
        <taxon>Betaproteobacteria</taxon>
        <taxon>Burkholderiales</taxon>
        <taxon>Comamonadaceae</taxon>
        <taxon>Variovorax</taxon>
    </lineage>
</organism>
<gene>
    <name evidence="2" type="ORF">CKY39_12310</name>
</gene>
<feature type="region of interest" description="Disordered" evidence="1">
    <location>
        <begin position="518"/>
        <end position="543"/>
    </location>
</feature>
<protein>
    <submittedName>
        <fullName evidence="2">Phage portal protein</fullName>
    </submittedName>
</protein>
<feature type="compositionally biased region" description="Low complexity" evidence="1">
    <location>
        <begin position="11"/>
        <end position="27"/>
    </location>
</feature>
<dbReference type="EMBL" id="CP023284">
    <property type="protein sequence ID" value="ATA57716.1"/>
    <property type="molecule type" value="Genomic_DNA"/>
</dbReference>
<feature type="region of interest" description="Disordered" evidence="1">
    <location>
        <begin position="1"/>
        <end position="30"/>
    </location>
</feature>
<dbReference type="KEGG" id="vbo:CKY39_12310"/>
<feature type="compositionally biased region" description="Polar residues" evidence="1">
    <location>
        <begin position="532"/>
        <end position="543"/>
    </location>
</feature>
<proteinExistence type="predicted"/>
<dbReference type="Proteomes" id="UP000217154">
    <property type="component" value="Chromosome"/>
</dbReference>
<dbReference type="AlphaFoldDB" id="A0A250DTM1"/>
<sequence>MSRRNRRLMHAGPRISAPGASGPAGAGMNAHEAASTNDLALHGWNPIAGSADADLLPDLDTLTARSRDLGRNNGLMAGGMQTMRDNIVGSVLRLSATPDYRLLGWTREQSREWGNLVEAKFRSWAETTECDAARTQNLLGLTLQALGGAMLNGDALGLPLWLPRPGTRWNTRLMMVEADRLATPLGLEHRDDIRKGIEFDRWGAPVAYHILKRHPGDVFAFGFYGMTREAQLMEWDRIPAFTAWGRRRVIHLHDKERTGQSRGKPVVTAVMREFHMAGKYAANELQASLANSLVAAFLESDLDPNSAAALFGDNPRDQWNASVAQTRNIRQLKGAAVIPLPAGARLSSFTPGRPNQAFEAFMLASLRHIAAGMNLPYELLLKDFSKSNYSSARAALLEAWRYFHGRRRWLTDYWLRAIYELWFEEAVNAGEIEAPGFYENRYAYLRARFIFGGRGWVDPVKEAQAAGLRIEMGISTLEKECAEQGDDYEEIMDQRAIELRMAADRGLSTAQPIAVALASAGQGKSDDEEQPGASQGQNEETAA</sequence>
<dbReference type="Pfam" id="PF05136">
    <property type="entry name" value="Phage_portal_2"/>
    <property type="match status" value="1"/>
</dbReference>